<dbReference type="PANTHER" id="PTHR47917:SF1">
    <property type="entry name" value="COENZYME F420:L-GLUTAMATE LIGASE"/>
    <property type="match status" value="1"/>
</dbReference>
<feature type="compositionally biased region" description="Gly residues" evidence="8">
    <location>
        <begin position="283"/>
        <end position="294"/>
    </location>
</feature>
<evidence type="ECO:0000313" key="10">
    <source>
        <dbReference type="EMBL" id="GGK05564.1"/>
    </source>
</evidence>
<dbReference type="AlphaFoldDB" id="A0A8J3FCC8"/>
<dbReference type="PANTHER" id="PTHR47917">
    <property type="match status" value="1"/>
</dbReference>
<protein>
    <recommendedName>
        <fullName evidence="9">Coenzyme F420:L-glutamate ligase-like domain-containing protein</fullName>
    </recommendedName>
</protein>
<evidence type="ECO:0000256" key="2">
    <source>
        <dbReference type="ARBA" id="ARBA00022723"/>
    </source>
</evidence>
<evidence type="ECO:0000256" key="3">
    <source>
        <dbReference type="ARBA" id="ARBA00022741"/>
    </source>
</evidence>
<dbReference type="Pfam" id="PF01996">
    <property type="entry name" value="F420_ligase"/>
    <property type="match status" value="1"/>
</dbReference>
<gene>
    <name evidence="10" type="ORF">GCM10010123_39350</name>
</gene>
<keyword evidence="1" id="KW-0436">Ligase</keyword>
<dbReference type="SUPFAM" id="SSF144010">
    <property type="entry name" value="CofE-like"/>
    <property type="match status" value="1"/>
</dbReference>
<evidence type="ECO:0000313" key="11">
    <source>
        <dbReference type="Proteomes" id="UP000649739"/>
    </source>
</evidence>
<sequence length="303" mass="29811">MTGMSLRIIPVPGIGEVRPGADLAALVHAAAPDLADGDVVVVTSKIVSKAEGRLVPVPAAGPAREAARAAALRAESVGVVAARGATRIVRTRHGFVLNGAGIDASNVPPGVLALLPVDPDASARALRTALRERYGRRVAVIVSDTAGRAWRIGQTDLALGCAGLPPLRDHRGTVDPYGNPLTVTQIAVADELAAAAELVKGKTAGVPVVLVRGYPLTGAEPDGPGVAALLRPAAEDMFGEGAAEAYARGLADGRAAADDAARAGTPAGARGPAGAAGDRPAADGGGVRAGGTGAGASPPGAAP</sequence>
<evidence type="ECO:0000256" key="7">
    <source>
        <dbReference type="ARBA" id="ARBA00023211"/>
    </source>
</evidence>
<organism evidence="10 11">
    <name type="scientific">Pilimelia anulata</name>
    <dbReference type="NCBI Taxonomy" id="53371"/>
    <lineage>
        <taxon>Bacteria</taxon>
        <taxon>Bacillati</taxon>
        <taxon>Actinomycetota</taxon>
        <taxon>Actinomycetes</taxon>
        <taxon>Micromonosporales</taxon>
        <taxon>Micromonosporaceae</taxon>
        <taxon>Pilimelia</taxon>
    </lineage>
</organism>
<dbReference type="GO" id="GO:0052618">
    <property type="term" value="F:coenzyme F420-0:L-glutamate ligase activity"/>
    <property type="evidence" value="ECO:0007669"/>
    <property type="project" value="TreeGrafter"/>
</dbReference>
<reference evidence="10" key="1">
    <citation type="journal article" date="2014" name="Int. J. Syst. Evol. Microbiol.">
        <title>Complete genome sequence of Corynebacterium casei LMG S-19264T (=DSM 44701T), isolated from a smear-ripened cheese.</title>
        <authorList>
            <consortium name="US DOE Joint Genome Institute (JGI-PGF)"/>
            <person name="Walter F."/>
            <person name="Albersmeier A."/>
            <person name="Kalinowski J."/>
            <person name="Ruckert C."/>
        </authorList>
    </citation>
    <scope>NUCLEOTIDE SEQUENCE</scope>
    <source>
        <strain evidence="10">JCM 3090</strain>
    </source>
</reference>
<feature type="compositionally biased region" description="Low complexity" evidence="8">
    <location>
        <begin position="262"/>
        <end position="279"/>
    </location>
</feature>
<evidence type="ECO:0000256" key="8">
    <source>
        <dbReference type="SAM" id="MobiDB-lite"/>
    </source>
</evidence>
<dbReference type="NCBIfam" id="TIGR01916">
    <property type="entry name" value="F420_cofE"/>
    <property type="match status" value="1"/>
</dbReference>
<dbReference type="Gene3D" id="3.30.1330.100">
    <property type="entry name" value="CofE-like"/>
    <property type="match status" value="1"/>
</dbReference>
<accession>A0A8J3FCC8</accession>
<evidence type="ECO:0000256" key="6">
    <source>
        <dbReference type="ARBA" id="ARBA00023134"/>
    </source>
</evidence>
<dbReference type="Proteomes" id="UP000649739">
    <property type="component" value="Unassembled WGS sequence"/>
</dbReference>
<keyword evidence="7" id="KW-0464">Manganese</keyword>
<keyword evidence="3" id="KW-0547">Nucleotide-binding</keyword>
<dbReference type="EMBL" id="BMQB01000010">
    <property type="protein sequence ID" value="GGK05564.1"/>
    <property type="molecule type" value="Genomic_DNA"/>
</dbReference>
<evidence type="ECO:0000259" key="9">
    <source>
        <dbReference type="Pfam" id="PF01996"/>
    </source>
</evidence>
<feature type="region of interest" description="Disordered" evidence="8">
    <location>
        <begin position="261"/>
        <end position="303"/>
    </location>
</feature>
<dbReference type="InterPro" id="IPR002847">
    <property type="entry name" value="F420-0_gamma-glut_ligase-dom"/>
</dbReference>
<keyword evidence="11" id="KW-1185">Reference proteome</keyword>
<keyword evidence="2" id="KW-0479">Metal-binding</keyword>
<dbReference type="InterPro" id="IPR008225">
    <property type="entry name" value="F420-0_g-glutamyl_ligase"/>
</dbReference>
<dbReference type="Gene3D" id="3.90.1660.10">
    <property type="entry name" value="CofE-like domain"/>
    <property type="match status" value="1"/>
</dbReference>
<evidence type="ECO:0000256" key="4">
    <source>
        <dbReference type="ARBA" id="ARBA00022842"/>
    </source>
</evidence>
<dbReference type="GO" id="GO:0046872">
    <property type="term" value="F:metal ion binding"/>
    <property type="evidence" value="ECO:0007669"/>
    <property type="project" value="UniProtKB-KW"/>
</dbReference>
<reference evidence="10" key="2">
    <citation type="submission" date="2020-09" db="EMBL/GenBank/DDBJ databases">
        <authorList>
            <person name="Sun Q."/>
            <person name="Ohkuma M."/>
        </authorList>
    </citation>
    <scope>NUCLEOTIDE SEQUENCE</scope>
    <source>
        <strain evidence="10">JCM 3090</strain>
    </source>
</reference>
<dbReference type="GO" id="GO:0005525">
    <property type="term" value="F:GTP binding"/>
    <property type="evidence" value="ECO:0007669"/>
    <property type="project" value="UniProtKB-KW"/>
</dbReference>
<evidence type="ECO:0000256" key="1">
    <source>
        <dbReference type="ARBA" id="ARBA00022598"/>
    </source>
</evidence>
<feature type="domain" description="Coenzyme F420:L-glutamate ligase-like" evidence="9">
    <location>
        <begin position="14"/>
        <end position="213"/>
    </location>
</feature>
<keyword evidence="5" id="KW-0630">Potassium</keyword>
<keyword evidence="6" id="KW-0342">GTP-binding</keyword>
<comment type="caution">
    <text evidence="10">The sequence shown here is derived from an EMBL/GenBank/DDBJ whole genome shotgun (WGS) entry which is preliminary data.</text>
</comment>
<proteinExistence type="predicted"/>
<keyword evidence="4" id="KW-0460">Magnesium</keyword>
<name>A0A8J3FCC8_9ACTN</name>
<evidence type="ECO:0000256" key="5">
    <source>
        <dbReference type="ARBA" id="ARBA00022958"/>
    </source>
</evidence>
<dbReference type="NCBIfam" id="NF009810">
    <property type="entry name" value="PRK13294.1"/>
    <property type="match status" value="1"/>
</dbReference>